<keyword evidence="2" id="KW-0732">Signal</keyword>
<dbReference type="InterPro" id="IPR025392">
    <property type="entry name" value="DUF4124"/>
</dbReference>
<feature type="compositionally biased region" description="Basic residues" evidence="1">
    <location>
        <begin position="67"/>
        <end position="76"/>
    </location>
</feature>
<dbReference type="RefSeq" id="WP_263541551.1">
    <property type="nucleotide sequence ID" value="NZ_JAOVZO020000018.1"/>
</dbReference>
<comment type="caution">
    <text evidence="4">The sequence shown here is derived from an EMBL/GenBank/DDBJ whole genome shotgun (WGS) entry which is preliminary data.</text>
</comment>
<proteinExistence type="predicted"/>
<dbReference type="Pfam" id="PF13511">
    <property type="entry name" value="DUF4124"/>
    <property type="match status" value="1"/>
</dbReference>
<dbReference type="EMBL" id="JAOVZO020000018">
    <property type="protein sequence ID" value="MDC8013905.1"/>
    <property type="molecule type" value="Genomic_DNA"/>
</dbReference>
<keyword evidence="5" id="KW-1185">Reference proteome</keyword>
<evidence type="ECO:0000256" key="2">
    <source>
        <dbReference type="SAM" id="SignalP"/>
    </source>
</evidence>
<feature type="region of interest" description="Disordered" evidence="1">
    <location>
        <begin position="57"/>
        <end position="83"/>
    </location>
</feature>
<sequence>MRCLLLLLALSAAFDCAAAKAYKCTNEKGEIAYLQTPCPAGSEGGLFTFAREPAVAAAAPAPETPKRKAPRAQRRMPTREPEPALTSYECRVANGEVFYQHGPCPAAVVAVGSVKRDRGRGRSATPAQMTAVSARMIPRQDACRRIHAASASGRAGHERDENVSTYEKNLGRDPCR</sequence>
<organism evidence="4 5">
    <name type="scientific">Tahibacter soli</name>
    <dbReference type="NCBI Taxonomy" id="2983605"/>
    <lineage>
        <taxon>Bacteria</taxon>
        <taxon>Pseudomonadati</taxon>
        <taxon>Pseudomonadota</taxon>
        <taxon>Gammaproteobacteria</taxon>
        <taxon>Lysobacterales</taxon>
        <taxon>Rhodanobacteraceae</taxon>
        <taxon>Tahibacter</taxon>
    </lineage>
</organism>
<protein>
    <submittedName>
        <fullName evidence="4">DUF4124 domain-containing protein</fullName>
    </submittedName>
</protein>
<reference evidence="4" key="1">
    <citation type="submission" date="2023-02" db="EMBL/GenBank/DDBJ databases">
        <title>Tahibacter soli sp. nov. isolated from soil.</title>
        <authorList>
            <person name="Baek J.H."/>
            <person name="Lee J.K."/>
            <person name="Choi D.G."/>
            <person name="Jeon C.O."/>
        </authorList>
    </citation>
    <scope>NUCLEOTIDE SEQUENCE</scope>
    <source>
        <strain evidence="4">BL</strain>
    </source>
</reference>
<feature type="domain" description="DUF4124" evidence="3">
    <location>
        <begin position="8"/>
        <end position="62"/>
    </location>
</feature>
<feature type="region of interest" description="Disordered" evidence="1">
    <location>
        <begin position="148"/>
        <end position="176"/>
    </location>
</feature>
<dbReference type="AlphaFoldDB" id="A0A9X4BHA9"/>
<evidence type="ECO:0000259" key="3">
    <source>
        <dbReference type="Pfam" id="PF13511"/>
    </source>
</evidence>
<gene>
    <name evidence="4" type="ORF">OD750_015280</name>
</gene>
<feature type="signal peptide" evidence="2">
    <location>
        <begin position="1"/>
        <end position="21"/>
    </location>
</feature>
<accession>A0A9X4BHA9</accession>
<evidence type="ECO:0000313" key="5">
    <source>
        <dbReference type="Proteomes" id="UP001139971"/>
    </source>
</evidence>
<evidence type="ECO:0000313" key="4">
    <source>
        <dbReference type="EMBL" id="MDC8013905.1"/>
    </source>
</evidence>
<feature type="chain" id="PRO_5040736267" evidence="2">
    <location>
        <begin position="22"/>
        <end position="176"/>
    </location>
</feature>
<evidence type="ECO:0000256" key="1">
    <source>
        <dbReference type="SAM" id="MobiDB-lite"/>
    </source>
</evidence>
<dbReference type="Proteomes" id="UP001139971">
    <property type="component" value="Unassembled WGS sequence"/>
</dbReference>
<name>A0A9X4BHA9_9GAMM</name>